<dbReference type="AlphaFoldDB" id="A0A9W4WPZ3"/>
<keyword evidence="1" id="KW-1133">Transmembrane helix</keyword>
<feature type="transmembrane region" description="Helical" evidence="1">
    <location>
        <begin position="103"/>
        <end position="121"/>
    </location>
</feature>
<proteinExistence type="predicted"/>
<evidence type="ECO:0000256" key="1">
    <source>
        <dbReference type="SAM" id="Phobius"/>
    </source>
</evidence>
<dbReference type="Proteomes" id="UP001152533">
    <property type="component" value="Unassembled WGS sequence"/>
</dbReference>
<accession>A0A9W4WPZ3</accession>
<feature type="transmembrane region" description="Helical" evidence="1">
    <location>
        <begin position="128"/>
        <end position="147"/>
    </location>
</feature>
<reference evidence="2" key="1">
    <citation type="submission" date="2022-08" db="EMBL/GenBank/DDBJ databases">
        <authorList>
            <person name="Giroux E."/>
            <person name="Giroux E."/>
        </authorList>
    </citation>
    <scope>NUCLEOTIDE SEQUENCE</scope>
    <source>
        <strain evidence="2">H1091258</strain>
    </source>
</reference>
<protein>
    <submittedName>
        <fullName evidence="2">Uncharacterized protein</fullName>
    </submittedName>
</protein>
<feature type="non-terminal residue" evidence="2">
    <location>
        <position position="1"/>
    </location>
</feature>
<keyword evidence="1" id="KW-0812">Transmembrane</keyword>
<feature type="non-terminal residue" evidence="2">
    <location>
        <position position="654"/>
    </location>
</feature>
<keyword evidence="1" id="KW-0472">Membrane</keyword>
<keyword evidence="3" id="KW-1185">Reference proteome</keyword>
<dbReference type="EMBL" id="CAMGZC010001486">
    <property type="protein sequence ID" value="CAI0652936.1"/>
    <property type="molecule type" value="Genomic_DNA"/>
</dbReference>
<organism evidence="2 3">
    <name type="scientific">Colletotrichum noveboracense</name>
    <dbReference type="NCBI Taxonomy" id="2664923"/>
    <lineage>
        <taxon>Eukaryota</taxon>
        <taxon>Fungi</taxon>
        <taxon>Dikarya</taxon>
        <taxon>Ascomycota</taxon>
        <taxon>Pezizomycotina</taxon>
        <taxon>Sordariomycetes</taxon>
        <taxon>Hypocreomycetidae</taxon>
        <taxon>Glomerellales</taxon>
        <taxon>Glomerellaceae</taxon>
        <taxon>Colletotrichum</taxon>
        <taxon>Colletotrichum gloeosporioides species complex</taxon>
    </lineage>
</organism>
<evidence type="ECO:0000313" key="3">
    <source>
        <dbReference type="Proteomes" id="UP001152533"/>
    </source>
</evidence>
<sequence>SAAAGRGVSTHGSIGSNVVQEHGGAFTILTDCAAVLPPLSLIVFVIIIWRLNGTENTADSREGWQNAITILPTVLPILFASVVGRLRYEAARWKLERGTTLGALGQLIGSRTVGAALLNLIQLRSFNIVRTTLIAISFAPLGTQFMLRMMSSQIVPTPTPANVTYFDTNAKSQAIEWATWIGIPPSNSMAGFRPMSTLYNALVSTPGGIKADAMDIWGNMKIPFLQRLDTVDWIQLDQGPNATEYSSLAGIPLDNISVGNTLFSLESSYISLDCLDVATLTLELSDDDSLKERVLSEDLSFLAEAGGSDLNFTRSAKLRNGTWHGYDYDRSRTDLAATWTLALDRFVDRIWLSSDGLSDERRKERYRPMLFRHEEDIEVEPPNLLLQGLFRPEKMNAGCSFKSRCRVTQEYVESRVNCSRAAATDKHNCTVVAQRKSQEQYAPRDISQLSFLAIFDFVSRELPLSVGGSPAFKSEISLYHLADPGLRQLRSEDYCIMEKVTAKDLGTRLSQLLNTYLLLSQLSFNIAEWNVENATAEAKITVAAETRIPTIKFQISAIWSTLFLVSSVVLFAAGISSVVFKHGTTGPEVLGYASTVLRDSRFFVVPREHRWLDGIELSRKMKTERLRFGSIQDPGGGERLIGVGHQQSTDRLAT</sequence>
<gene>
    <name evidence="2" type="ORF">CGXH109_LOCUS122238</name>
</gene>
<name>A0A9W4WPZ3_9PEZI</name>
<feature type="transmembrane region" description="Helical" evidence="1">
    <location>
        <begin position="25"/>
        <end position="51"/>
    </location>
</feature>
<feature type="transmembrane region" description="Helical" evidence="1">
    <location>
        <begin position="557"/>
        <end position="580"/>
    </location>
</feature>
<feature type="transmembrane region" description="Helical" evidence="1">
    <location>
        <begin position="63"/>
        <end position="83"/>
    </location>
</feature>
<comment type="caution">
    <text evidence="2">The sequence shown here is derived from an EMBL/GenBank/DDBJ whole genome shotgun (WGS) entry which is preliminary data.</text>
</comment>
<evidence type="ECO:0000313" key="2">
    <source>
        <dbReference type="EMBL" id="CAI0652936.1"/>
    </source>
</evidence>